<dbReference type="Gene3D" id="3.20.20.450">
    <property type="entry name" value="EAL domain"/>
    <property type="match status" value="1"/>
</dbReference>
<dbReference type="AlphaFoldDB" id="A0A1C9U500"/>
<dbReference type="PANTHER" id="PTHR33121">
    <property type="entry name" value="CYCLIC DI-GMP PHOSPHODIESTERASE PDEF"/>
    <property type="match status" value="1"/>
</dbReference>
<dbReference type="EMBL" id="KT982365">
    <property type="protein sequence ID" value="AOR51230.1"/>
    <property type="molecule type" value="Genomic_DNA"/>
</dbReference>
<dbReference type="InterPro" id="IPR029150">
    <property type="entry name" value="dCache_3"/>
</dbReference>
<dbReference type="InterPro" id="IPR035919">
    <property type="entry name" value="EAL_sf"/>
</dbReference>
<evidence type="ECO:0000259" key="2">
    <source>
        <dbReference type="PROSITE" id="PS50883"/>
    </source>
</evidence>
<dbReference type="InterPro" id="IPR001633">
    <property type="entry name" value="EAL_dom"/>
</dbReference>
<accession>A0A1C9U500</accession>
<keyword evidence="1" id="KW-0472">Membrane</keyword>
<dbReference type="NCBIfam" id="TIGR00254">
    <property type="entry name" value="GGDEF"/>
    <property type="match status" value="1"/>
</dbReference>
<dbReference type="Pfam" id="PF14827">
    <property type="entry name" value="dCache_3"/>
    <property type="match status" value="1"/>
</dbReference>
<dbReference type="Pfam" id="PF00990">
    <property type="entry name" value="GGDEF"/>
    <property type="match status" value="1"/>
</dbReference>
<dbReference type="SMART" id="SM00052">
    <property type="entry name" value="EAL"/>
    <property type="match status" value="1"/>
</dbReference>
<dbReference type="Pfam" id="PF00563">
    <property type="entry name" value="EAL"/>
    <property type="match status" value="1"/>
</dbReference>
<evidence type="ECO:0000259" key="3">
    <source>
        <dbReference type="PROSITE" id="PS50887"/>
    </source>
</evidence>
<dbReference type="SMART" id="SM00267">
    <property type="entry name" value="GGDEF"/>
    <property type="match status" value="1"/>
</dbReference>
<dbReference type="SUPFAM" id="SSF103190">
    <property type="entry name" value="Sensory domain-like"/>
    <property type="match status" value="1"/>
</dbReference>
<feature type="transmembrane region" description="Helical" evidence="1">
    <location>
        <begin position="289"/>
        <end position="308"/>
    </location>
</feature>
<dbReference type="PROSITE" id="PS50887">
    <property type="entry name" value="GGDEF"/>
    <property type="match status" value="1"/>
</dbReference>
<keyword evidence="1" id="KW-0812">Transmembrane</keyword>
<dbReference type="PROSITE" id="PS50883">
    <property type="entry name" value="EAL"/>
    <property type="match status" value="1"/>
</dbReference>
<dbReference type="PANTHER" id="PTHR33121:SF79">
    <property type="entry name" value="CYCLIC DI-GMP PHOSPHODIESTERASE PDED-RELATED"/>
    <property type="match status" value="1"/>
</dbReference>
<dbReference type="CDD" id="cd01949">
    <property type="entry name" value="GGDEF"/>
    <property type="match status" value="1"/>
</dbReference>
<dbReference type="CDD" id="cd01948">
    <property type="entry name" value="EAL"/>
    <property type="match status" value="1"/>
</dbReference>
<dbReference type="SUPFAM" id="SSF141868">
    <property type="entry name" value="EAL domain-like"/>
    <property type="match status" value="1"/>
</dbReference>
<dbReference type="InterPro" id="IPR029787">
    <property type="entry name" value="Nucleotide_cyclase"/>
</dbReference>
<dbReference type="InterPro" id="IPR043128">
    <property type="entry name" value="Rev_trsase/Diguanyl_cyclase"/>
</dbReference>
<feature type="domain" description="EAL" evidence="2">
    <location>
        <begin position="500"/>
        <end position="736"/>
    </location>
</feature>
<protein>
    <submittedName>
        <fullName evidence="4">Diguanylate cyclase/phosphodiesterase</fullName>
    </submittedName>
</protein>
<sequence>MNTIKRRATLYSIALVVLLIIIFLVTIIQDKKHVLDEKTSAHRALLRNSFDLAMLDTQKGLSELACKIAGNRDIVDAFAANDREKLYQLTLPYFNEAKARGEVDMSGFIAANGKHFLRLQEPQKYGDNILHKRPVLAHAIKNRQSVTTLDVTIYDVSVVTIIPIFKNQTFIGIIQTVAKIDRVQKRLDAHSGIKSAIAFDTKKLKSLLPDSKHIIYQDYSIVSSNDPLFDKLPPNFTFDESNRYNIDENNYVIASRPLSNYNNEIIAMMTCAFDITEDVKEYKIEIRNLLLISFFLLTIVAIILHYGFRALLRRIERDTQITRELNKKLEHQLHTDHLTSLPNRNALIRDISRQRFYALILLNIDNFKEINDFYGHTIGDETLLALTNSIEEAIANLPMQLYKMPSDEYAITLSEAMSSVELESARLSIIHHLQSQYYDLHGASIYVTLTMGMDIALRGKNKANDLLVNADMALKSAKKRHLSYQLYDETMQIKQEYQHNILWNKKLKEAIEDKKFCLHYQPIFDSKSGEIFEYEALIRMIDNNGAIVSPGYFLPAARQSRLYPFISKFVINEVFKMLETTPHHYSLNLSVDDIIDIPTKEFLIQKLQSSPHTNRLIFELLESEGIENYQEVSAFISEVKQFGSRIAIDDFGTGYSNFAHILRLDVDILKIDGSLIRNIDTDTNAQTILTAVTEFSKHLGLKTIAEFVHSEAVYLKCKELGVDYLQGYHLGEPKPL</sequence>
<dbReference type="Gene3D" id="3.30.450.20">
    <property type="entry name" value="PAS domain"/>
    <property type="match status" value="1"/>
</dbReference>
<dbReference type="GO" id="GO:0071111">
    <property type="term" value="F:cyclic-guanylate-specific phosphodiesterase activity"/>
    <property type="evidence" value="ECO:0007669"/>
    <property type="project" value="InterPro"/>
</dbReference>
<name>A0A1C9U500_9BACT</name>
<dbReference type="InterPro" id="IPR050706">
    <property type="entry name" value="Cyclic-di-GMP_PDE-like"/>
</dbReference>
<dbReference type="SUPFAM" id="SSF55073">
    <property type="entry name" value="Nucleotide cyclase"/>
    <property type="match status" value="1"/>
</dbReference>
<keyword evidence="1" id="KW-1133">Transmembrane helix</keyword>
<dbReference type="InterPro" id="IPR029151">
    <property type="entry name" value="Sensor-like_sf"/>
</dbReference>
<feature type="transmembrane region" description="Helical" evidence="1">
    <location>
        <begin position="9"/>
        <end position="28"/>
    </location>
</feature>
<reference evidence="4" key="1">
    <citation type="journal article" date="2016" name="Sci. Rep.">
        <title>Triclosan Resistome from Metagenome Reveals Diverse Enoyl Acyl Carrier Protein Reductases and Selective Enrichment of Triclosan Resistance Genes.</title>
        <authorList>
            <person name="Khan R."/>
            <person name="Kong H.G."/>
            <person name="Jung Y.H."/>
            <person name="Choi J."/>
            <person name="Baek K.Y."/>
            <person name="Hwang E.C."/>
            <person name="Lee S.W."/>
        </authorList>
    </citation>
    <scope>NUCLEOTIDE SEQUENCE</scope>
</reference>
<dbReference type="Gene3D" id="3.30.70.270">
    <property type="match status" value="1"/>
</dbReference>
<feature type="domain" description="GGDEF" evidence="3">
    <location>
        <begin position="355"/>
        <end position="489"/>
    </location>
</feature>
<proteinExistence type="predicted"/>
<evidence type="ECO:0000313" key="4">
    <source>
        <dbReference type="EMBL" id="AOR51230.1"/>
    </source>
</evidence>
<organism evidence="4">
    <name type="scientific">uncultured bacterium pBC1</name>
    <dbReference type="NCBI Taxonomy" id="1781160"/>
    <lineage>
        <taxon>Bacteria</taxon>
        <taxon>environmental samples</taxon>
    </lineage>
</organism>
<evidence type="ECO:0000256" key="1">
    <source>
        <dbReference type="SAM" id="Phobius"/>
    </source>
</evidence>
<dbReference type="InterPro" id="IPR000160">
    <property type="entry name" value="GGDEF_dom"/>
</dbReference>